<evidence type="ECO:0000313" key="2">
    <source>
        <dbReference type="EMBL" id="GIY30123.1"/>
    </source>
</evidence>
<gene>
    <name evidence="2" type="ORF">CEXT_325901</name>
</gene>
<accession>A0AAV4SE02</accession>
<evidence type="ECO:0000313" key="3">
    <source>
        <dbReference type="Proteomes" id="UP001054945"/>
    </source>
</evidence>
<keyword evidence="3" id="KW-1185">Reference proteome</keyword>
<name>A0AAV4SE02_CAEEX</name>
<protein>
    <submittedName>
        <fullName evidence="2">Uncharacterized protein</fullName>
    </submittedName>
</protein>
<feature type="region of interest" description="Disordered" evidence="1">
    <location>
        <begin position="41"/>
        <end position="70"/>
    </location>
</feature>
<sequence length="84" mass="8903">MGFTVRLGVSMLGAQGKTPTDDIFAQQTPQLRRPIHQGALAVSGAPGAPTKGAIENAPRQNHSQRISGGLHGIRQMCRQTSVKD</sequence>
<evidence type="ECO:0000256" key="1">
    <source>
        <dbReference type="SAM" id="MobiDB-lite"/>
    </source>
</evidence>
<reference evidence="2 3" key="1">
    <citation type="submission" date="2021-06" db="EMBL/GenBank/DDBJ databases">
        <title>Caerostris extrusa draft genome.</title>
        <authorList>
            <person name="Kono N."/>
            <person name="Arakawa K."/>
        </authorList>
    </citation>
    <scope>NUCLEOTIDE SEQUENCE [LARGE SCALE GENOMIC DNA]</scope>
</reference>
<organism evidence="2 3">
    <name type="scientific">Caerostris extrusa</name>
    <name type="common">Bark spider</name>
    <name type="synonym">Caerostris bankana</name>
    <dbReference type="NCBI Taxonomy" id="172846"/>
    <lineage>
        <taxon>Eukaryota</taxon>
        <taxon>Metazoa</taxon>
        <taxon>Ecdysozoa</taxon>
        <taxon>Arthropoda</taxon>
        <taxon>Chelicerata</taxon>
        <taxon>Arachnida</taxon>
        <taxon>Araneae</taxon>
        <taxon>Araneomorphae</taxon>
        <taxon>Entelegynae</taxon>
        <taxon>Araneoidea</taxon>
        <taxon>Araneidae</taxon>
        <taxon>Caerostris</taxon>
    </lineage>
</organism>
<proteinExistence type="predicted"/>
<comment type="caution">
    <text evidence="2">The sequence shown here is derived from an EMBL/GenBank/DDBJ whole genome shotgun (WGS) entry which is preliminary data.</text>
</comment>
<dbReference type="EMBL" id="BPLR01009175">
    <property type="protein sequence ID" value="GIY30123.1"/>
    <property type="molecule type" value="Genomic_DNA"/>
</dbReference>
<dbReference type="Proteomes" id="UP001054945">
    <property type="component" value="Unassembled WGS sequence"/>
</dbReference>
<dbReference type="AlphaFoldDB" id="A0AAV4SE02"/>